<feature type="domain" description="ABC transmembrane type-1" evidence="12">
    <location>
        <begin position="17"/>
        <end position="205"/>
    </location>
</feature>
<accession>A0A0J8UBM6</accession>
<reference evidence="13 14" key="1">
    <citation type="submission" date="2015-06" db="EMBL/GenBank/DDBJ databases">
        <title>Genome sequence of Mycobacterium conceptionense strain MLE.</title>
        <authorList>
            <person name="Greninger A.L."/>
            <person name="Cunningham G."/>
            <person name="Chiu C.Y."/>
            <person name="Miller S."/>
        </authorList>
    </citation>
    <scope>NUCLEOTIDE SEQUENCE [LARGE SCALE GENOMIC DNA]</scope>
    <source>
        <strain evidence="13 14">MLE</strain>
    </source>
</reference>
<evidence type="ECO:0000256" key="2">
    <source>
        <dbReference type="ARBA" id="ARBA00004651"/>
    </source>
</evidence>
<evidence type="ECO:0000313" key="13">
    <source>
        <dbReference type="EMBL" id="KMV17760.1"/>
    </source>
</evidence>
<dbReference type="InterPro" id="IPR000515">
    <property type="entry name" value="MetI-like"/>
</dbReference>
<gene>
    <name evidence="13" type="ORF">ACT17_14020</name>
</gene>
<evidence type="ECO:0000256" key="8">
    <source>
        <dbReference type="ARBA" id="ARBA00022989"/>
    </source>
</evidence>
<sequence length="510" mass="54973">MDKFMHYLTLPWLIDGMLFTIQLTLYGFAGGLVLGALLGALQLTRSRALTALGRTYVVIYRGTPLILQLVFVFTALPHIGITLPPLMAGSVALAMNEAVFISEILRSGIKGVDPGQSLAGRALGLEPRRLMRRVIAPQAFRSMVPALGNEFISTMKNSALASVIAVPELTLRTQQLASATFDYFSIYFATAVMYLALTAILGVIQLLLEDALNLDRDRQSLLARVGFRRRASPPAPLPDPVTTAPPPAERQEIGGTILEIRDLRKAYGQNHVLNGISMSVRQGEVIALLGPSGSGKSTLLRTINHLESVDTGTIRIAGQTLGYSQSGTPLPEGQIARARIAAGIGMVFQHFNLFKHMTVKENIAAPLRWIQGLSDEEAAERADLLLSQVGLSDKADVLPHRLSGGQQQRVGIARALAARPKVLLLDEPTSALDPELVAEVLGVIRGLAHHHGLTMIIATHQLRFALEVADRVVFMAGGVVVEEGSAEQVITRPQEPATARFVNAMQLADA</sequence>
<feature type="domain" description="ABC transporter" evidence="11">
    <location>
        <begin position="258"/>
        <end position="502"/>
    </location>
</feature>
<comment type="subcellular location">
    <subcellularLocation>
        <location evidence="2 10">Cell membrane</location>
        <topology evidence="2 10">Multi-pass membrane protein</topology>
    </subcellularLocation>
    <subcellularLocation>
        <location evidence="1">Cell membrane</location>
        <topology evidence="1">Peripheral membrane protein</topology>
    </subcellularLocation>
</comment>
<keyword evidence="5 10" id="KW-0812">Transmembrane</keyword>
<dbReference type="InterPro" id="IPR035906">
    <property type="entry name" value="MetI-like_sf"/>
</dbReference>
<keyword evidence="3 10" id="KW-0813">Transport</keyword>
<dbReference type="GO" id="GO:0005524">
    <property type="term" value="F:ATP binding"/>
    <property type="evidence" value="ECO:0007669"/>
    <property type="project" value="UniProtKB-KW"/>
</dbReference>
<dbReference type="PATRIC" id="fig|451644.5.peg.2897"/>
<feature type="transmembrane region" description="Helical" evidence="10">
    <location>
        <begin position="65"/>
        <end position="87"/>
    </location>
</feature>
<evidence type="ECO:0000256" key="7">
    <source>
        <dbReference type="ARBA" id="ARBA00022840"/>
    </source>
</evidence>
<proteinExistence type="inferred from homology"/>
<dbReference type="InterPro" id="IPR017871">
    <property type="entry name" value="ABC_transporter-like_CS"/>
</dbReference>
<keyword evidence="9 10" id="KW-0472">Membrane</keyword>
<dbReference type="InterPro" id="IPR003593">
    <property type="entry name" value="AAA+_ATPase"/>
</dbReference>
<dbReference type="InterPro" id="IPR027417">
    <property type="entry name" value="P-loop_NTPase"/>
</dbReference>
<dbReference type="EMBL" id="LFOD01000011">
    <property type="protein sequence ID" value="KMV17760.1"/>
    <property type="molecule type" value="Genomic_DNA"/>
</dbReference>
<evidence type="ECO:0000256" key="9">
    <source>
        <dbReference type="ARBA" id="ARBA00023136"/>
    </source>
</evidence>
<dbReference type="PROSITE" id="PS50893">
    <property type="entry name" value="ABC_TRANSPORTER_2"/>
    <property type="match status" value="1"/>
</dbReference>
<feature type="transmembrane region" description="Helical" evidence="10">
    <location>
        <begin position="20"/>
        <end position="44"/>
    </location>
</feature>
<dbReference type="InterPro" id="IPR050086">
    <property type="entry name" value="MetN_ABC_transporter-like"/>
</dbReference>
<dbReference type="AlphaFoldDB" id="A0A0J8UBM6"/>
<keyword evidence="4" id="KW-1003">Cell membrane</keyword>
<evidence type="ECO:0000256" key="4">
    <source>
        <dbReference type="ARBA" id="ARBA00022475"/>
    </source>
</evidence>
<dbReference type="Proteomes" id="UP000037594">
    <property type="component" value="Unassembled WGS sequence"/>
</dbReference>
<comment type="caution">
    <text evidence="13">The sequence shown here is derived from an EMBL/GenBank/DDBJ whole genome shotgun (WGS) entry which is preliminary data.</text>
</comment>
<dbReference type="SUPFAM" id="SSF52540">
    <property type="entry name" value="P-loop containing nucleoside triphosphate hydrolases"/>
    <property type="match status" value="1"/>
</dbReference>
<dbReference type="InterPro" id="IPR010065">
    <property type="entry name" value="AA_ABC_transptr_permease_3TM"/>
</dbReference>
<dbReference type="Pfam" id="PF00005">
    <property type="entry name" value="ABC_tran"/>
    <property type="match status" value="1"/>
</dbReference>
<dbReference type="Gene3D" id="1.10.3720.10">
    <property type="entry name" value="MetI-like"/>
    <property type="match status" value="1"/>
</dbReference>
<dbReference type="GO" id="GO:0022857">
    <property type="term" value="F:transmembrane transporter activity"/>
    <property type="evidence" value="ECO:0007669"/>
    <property type="project" value="InterPro"/>
</dbReference>
<dbReference type="PROSITE" id="PS50928">
    <property type="entry name" value="ABC_TM1"/>
    <property type="match status" value="1"/>
</dbReference>
<dbReference type="GO" id="GO:0016887">
    <property type="term" value="F:ATP hydrolysis activity"/>
    <property type="evidence" value="ECO:0007669"/>
    <property type="project" value="InterPro"/>
</dbReference>
<dbReference type="PANTHER" id="PTHR43166">
    <property type="entry name" value="AMINO ACID IMPORT ATP-BINDING PROTEIN"/>
    <property type="match status" value="1"/>
</dbReference>
<dbReference type="InterPro" id="IPR003439">
    <property type="entry name" value="ABC_transporter-like_ATP-bd"/>
</dbReference>
<dbReference type="OrthoDB" id="7242531at2"/>
<dbReference type="GO" id="GO:0043190">
    <property type="term" value="C:ATP-binding cassette (ABC) transporter complex"/>
    <property type="evidence" value="ECO:0007669"/>
    <property type="project" value="InterPro"/>
</dbReference>
<dbReference type="PROSITE" id="PS00211">
    <property type="entry name" value="ABC_TRANSPORTER_1"/>
    <property type="match status" value="1"/>
</dbReference>
<protein>
    <submittedName>
        <fullName evidence="13">ABC transporter permease</fullName>
    </submittedName>
</protein>
<keyword evidence="6" id="KW-0547">Nucleotide-binding</keyword>
<feature type="transmembrane region" description="Helical" evidence="10">
    <location>
        <begin position="186"/>
        <end position="208"/>
    </location>
</feature>
<dbReference type="PANTHER" id="PTHR43166:SF35">
    <property type="entry name" value="L-CYSTINE IMPORT ATP-BINDING PROTEIN TCYN"/>
    <property type="match status" value="1"/>
</dbReference>
<evidence type="ECO:0000256" key="5">
    <source>
        <dbReference type="ARBA" id="ARBA00022692"/>
    </source>
</evidence>
<evidence type="ECO:0000259" key="11">
    <source>
        <dbReference type="PROSITE" id="PS50893"/>
    </source>
</evidence>
<name>A0A0J8UBM6_9MYCO</name>
<comment type="similarity">
    <text evidence="10">Belongs to the binding-protein-dependent transport system permease family.</text>
</comment>
<evidence type="ECO:0000313" key="14">
    <source>
        <dbReference type="Proteomes" id="UP000037594"/>
    </source>
</evidence>
<evidence type="ECO:0000256" key="10">
    <source>
        <dbReference type="RuleBase" id="RU363032"/>
    </source>
</evidence>
<evidence type="ECO:0000256" key="3">
    <source>
        <dbReference type="ARBA" id="ARBA00022448"/>
    </source>
</evidence>
<evidence type="ECO:0000256" key="6">
    <source>
        <dbReference type="ARBA" id="ARBA00022741"/>
    </source>
</evidence>
<dbReference type="Pfam" id="PF00528">
    <property type="entry name" value="BPD_transp_1"/>
    <property type="match status" value="1"/>
</dbReference>
<evidence type="ECO:0000256" key="1">
    <source>
        <dbReference type="ARBA" id="ARBA00004202"/>
    </source>
</evidence>
<evidence type="ECO:0000259" key="12">
    <source>
        <dbReference type="PROSITE" id="PS50928"/>
    </source>
</evidence>
<dbReference type="Gene3D" id="3.40.50.300">
    <property type="entry name" value="P-loop containing nucleotide triphosphate hydrolases"/>
    <property type="match status" value="1"/>
</dbReference>
<keyword evidence="8 10" id="KW-1133">Transmembrane helix</keyword>
<keyword evidence="7" id="KW-0067">ATP-binding</keyword>
<organism evidence="13 14">
    <name type="scientific">Mycolicibacterium conceptionense</name>
    <dbReference type="NCBI Taxonomy" id="451644"/>
    <lineage>
        <taxon>Bacteria</taxon>
        <taxon>Bacillati</taxon>
        <taxon>Actinomycetota</taxon>
        <taxon>Actinomycetes</taxon>
        <taxon>Mycobacteriales</taxon>
        <taxon>Mycobacteriaceae</taxon>
        <taxon>Mycolicibacterium</taxon>
    </lineage>
</organism>
<dbReference type="CDD" id="cd06261">
    <property type="entry name" value="TM_PBP2"/>
    <property type="match status" value="1"/>
</dbReference>
<dbReference type="SUPFAM" id="SSF161098">
    <property type="entry name" value="MetI-like"/>
    <property type="match status" value="1"/>
</dbReference>
<dbReference type="SMART" id="SM00382">
    <property type="entry name" value="AAA"/>
    <property type="match status" value="1"/>
</dbReference>
<dbReference type="NCBIfam" id="TIGR01726">
    <property type="entry name" value="HEQRo_perm_3TM"/>
    <property type="match status" value="1"/>
</dbReference>
<dbReference type="CDD" id="cd03262">
    <property type="entry name" value="ABC_HisP_GlnQ"/>
    <property type="match status" value="1"/>
</dbReference>